<reference evidence="3" key="1">
    <citation type="submission" date="2024-03" db="EMBL/GenBank/DDBJ databases">
        <title>WGS assembly of Saponaria officinalis var. Norfolk2.</title>
        <authorList>
            <person name="Jenkins J."/>
            <person name="Shu S."/>
            <person name="Grimwood J."/>
            <person name="Barry K."/>
            <person name="Goodstein D."/>
            <person name="Schmutz J."/>
            <person name="Leebens-Mack J."/>
            <person name="Osbourn A."/>
        </authorList>
    </citation>
    <scope>NUCLEOTIDE SEQUENCE [LARGE SCALE GENOMIC DNA]</scope>
    <source>
        <strain evidence="3">JIC</strain>
    </source>
</reference>
<dbReference type="InterPro" id="IPR001810">
    <property type="entry name" value="F-box_dom"/>
</dbReference>
<dbReference type="Pfam" id="PF00646">
    <property type="entry name" value="F-box"/>
    <property type="match status" value="1"/>
</dbReference>
<evidence type="ECO:0008006" key="5">
    <source>
        <dbReference type="Google" id="ProtNLM"/>
    </source>
</evidence>
<dbReference type="Proteomes" id="UP001443914">
    <property type="component" value="Unassembled WGS sequence"/>
</dbReference>
<evidence type="ECO:0000313" key="4">
    <source>
        <dbReference type="Proteomes" id="UP001443914"/>
    </source>
</evidence>
<organism evidence="3 4">
    <name type="scientific">Saponaria officinalis</name>
    <name type="common">Common soapwort</name>
    <name type="synonym">Lychnis saponaria</name>
    <dbReference type="NCBI Taxonomy" id="3572"/>
    <lineage>
        <taxon>Eukaryota</taxon>
        <taxon>Viridiplantae</taxon>
        <taxon>Streptophyta</taxon>
        <taxon>Embryophyta</taxon>
        <taxon>Tracheophyta</taxon>
        <taxon>Spermatophyta</taxon>
        <taxon>Magnoliopsida</taxon>
        <taxon>eudicotyledons</taxon>
        <taxon>Gunneridae</taxon>
        <taxon>Pentapetalae</taxon>
        <taxon>Caryophyllales</taxon>
        <taxon>Caryophyllaceae</taxon>
        <taxon>Caryophylleae</taxon>
        <taxon>Saponaria</taxon>
    </lineage>
</organism>
<dbReference type="PANTHER" id="PTHR31672">
    <property type="entry name" value="BNACNNG10540D PROTEIN"/>
    <property type="match status" value="1"/>
</dbReference>
<feature type="domain" description="F-box associated beta-propeller type 1" evidence="2">
    <location>
        <begin position="96"/>
        <end position="186"/>
    </location>
</feature>
<accession>A0AAW1KZC1</accession>
<dbReference type="SUPFAM" id="SSF81383">
    <property type="entry name" value="F-box domain"/>
    <property type="match status" value="1"/>
</dbReference>
<comment type="caution">
    <text evidence="3">The sequence shown here is derived from an EMBL/GenBank/DDBJ whole genome shotgun (WGS) entry which is preliminary data.</text>
</comment>
<evidence type="ECO:0000259" key="1">
    <source>
        <dbReference type="Pfam" id="PF00646"/>
    </source>
</evidence>
<gene>
    <name evidence="3" type="ORF">RND81_05G098000</name>
</gene>
<dbReference type="Pfam" id="PF07734">
    <property type="entry name" value="FBA_1"/>
    <property type="match status" value="1"/>
</dbReference>
<evidence type="ECO:0000313" key="3">
    <source>
        <dbReference type="EMBL" id="KAK9724784.1"/>
    </source>
</evidence>
<dbReference type="EMBL" id="JBDFQZ010000005">
    <property type="protein sequence ID" value="KAK9724784.1"/>
    <property type="molecule type" value="Genomic_DNA"/>
</dbReference>
<keyword evidence="4" id="KW-1185">Reference proteome</keyword>
<feature type="domain" description="F-box" evidence="1">
    <location>
        <begin position="2"/>
        <end position="31"/>
    </location>
</feature>
<name>A0AAW1KZC1_SAPOF</name>
<dbReference type="InterPro" id="IPR050796">
    <property type="entry name" value="SCF_F-box_component"/>
</dbReference>
<dbReference type="InterPro" id="IPR036047">
    <property type="entry name" value="F-box-like_dom_sf"/>
</dbReference>
<protein>
    <recommendedName>
        <fullName evidence="5">F-box domain-containing protein</fullName>
    </recommendedName>
</protein>
<evidence type="ECO:0000259" key="2">
    <source>
        <dbReference type="Pfam" id="PF07734"/>
    </source>
</evidence>
<dbReference type="InterPro" id="IPR006527">
    <property type="entry name" value="F-box-assoc_dom_typ1"/>
</dbReference>
<sequence>MQILTRLPTKSVLRFKLVSKQWYSTLSSYHFGNTHFKLSSLINPSTPNHFVFVQSCQNFYLFTYNENEGGENGLIRLEHDFREDNLGFIVKGSDDNVVLIGSSNGLVCWGSLYDFILWNPVTRRSKKFDSDPDNRLNLSTICRVSWGFAYVASIDDYKIVRIVELPRTREIMVHVFSMKSNSWRRITLR</sequence>
<dbReference type="PANTHER" id="PTHR31672:SF13">
    <property type="entry name" value="F-BOX PROTEIN CPR30-LIKE"/>
    <property type="match status" value="1"/>
</dbReference>
<dbReference type="AlphaFoldDB" id="A0AAW1KZC1"/>
<proteinExistence type="predicted"/>